<organism evidence="1 2">
    <name type="scientific">Aspergillus pseudonomiae</name>
    <dbReference type="NCBI Taxonomy" id="1506151"/>
    <lineage>
        <taxon>Eukaryota</taxon>
        <taxon>Fungi</taxon>
        <taxon>Dikarya</taxon>
        <taxon>Ascomycota</taxon>
        <taxon>Pezizomycotina</taxon>
        <taxon>Eurotiomycetes</taxon>
        <taxon>Eurotiomycetidae</taxon>
        <taxon>Eurotiales</taxon>
        <taxon>Aspergillaceae</taxon>
        <taxon>Aspergillus</taxon>
        <taxon>Aspergillus subgen. Circumdati</taxon>
    </lineage>
</organism>
<dbReference type="EMBL" id="ML736743">
    <property type="protein sequence ID" value="KAE8408394.1"/>
    <property type="molecule type" value="Genomic_DNA"/>
</dbReference>
<name>A0A5N7DPP1_9EURO</name>
<dbReference type="Proteomes" id="UP000325579">
    <property type="component" value="Unassembled WGS sequence"/>
</dbReference>
<dbReference type="OrthoDB" id="4760831at2759"/>
<gene>
    <name evidence="1" type="ORF">BDV37DRAFT_278883</name>
</gene>
<evidence type="ECO:0000313" key="1">
    <source>
        <dbReference type="EMBL" id="KAE8408394.1"/>
    </source>
</evidence>
<reference evidence="1 2" key="1">
    <citation type="submission" date="2019-04" db="EMBL/GenBank/DDBJ databases">
        <authorList>
            <consortium name="DOE Joint Genome Institute"/>
            <person name="Mondo S."/>
            <person name="Kjaerbolling I."/>
            <person name="Vesth T."/>
            <person name="Frisvad J.C."/>
            <person name="Nybo J.L."/>
            <person name="Theobald S."/>
            <person name="Kildgaard S."/>
            <person name="Isbrandt T."/>
            <person name="Kuo A."/>
            <person name="Sato A."/>
            <person name="Lyhne E.K."/>
            <person name="Kogle M.E."/>
            <person name="Wiebenga A."/>
            <person name="Kun R.S."/>
            <person name="Lubbers R.J."/>
            <person name="Makela M.R."/>
            <person name="Barry K."/>
            <person name="Chovatia M."/>
            <person name="Clum A."/>
            <person name="Daum C."/>
            <person name="Haridas S."/>
            <person name="He G."/>
            <person name="LaButti K."/>
            <person name="Lipzen A."/>
            <person name="Riley R."/>
            <person name="Salamov A."/>
            <person name="Simmons B.A."/>
            <person name="Magnuson J.K."/>
            <person name="Henrissat B."/>
            <person name="Mortensen U.H."/>
            <person name="Larsen T.O."/>
            <person name="Devries R.P."/>
            <person name="Grigoriev I.V."/>
            <person name="Machida M."/>
            <person name="Baker S.E."/>
            <person name="Andersen M.R."/>
            <person name="Cantor M.N."/>
            <person name="Hua S.X."/>
        </authorList>
    </citation>
    <scope>NUCLEOTIDE SEQUENCE [LARGE SCALE GENOMIC DNA]</scope>
    <source>
        <strain evidence="1 2">CBS 119388</strain>
    </source>
</reference>
<evidence type="ECO:0000313" key="2">
    <source>
        <dbReference type="Proteomes" id="UP000325579"/>
    </source>
</evidence>
<keyword evidence="2" id="KW-1185">Reference proteome</keyword>
<dbReference type="AlphaFoldDB" id="A0A5N7DPP1"/>
<accession>A0A5N7DPP1</accession>
<evidence type="ECO:0008006" key="3">
    <source>
        <dbReference type="Google" id="ProtNLM"/>
    </source>
</evidence>
<protein>
    <recommendedName>
        <fullName evidence="3">Caspase domain-containing protein</fullName>
    </recommendedName>
</protein>
<proteinExistence type="predicted"/>
<dbReference type="RefSeq" id="XP_031945713.1">
    <property type="nucleotide sequence ID" value="XM_032086186.1"/>
</dbReference>
<dbReference type="GeneID" id="43670877"/>
<sequence>MASVIHDQFKATLQAAMQQKSGDYKNVYPITVRWVKDDTDAGRGAEHFRKMLKDLDVGRADELIICADDPAPRFTFEKAWVKFLGNAIAETERNLVIFHYAGHGMTKTGSFVCADTRAAKKTINANRYLLRGVKDPHAHTATRAPAIPRRVVEVLAATSITTPLARSGPDNTFNGKLAGEVARRKRQGHKHVEFADVFQSLRSRADKV</sequence>